<dbReference type="Proteomes" id="UP000287756">
    <property type="component" value="Chromosome"/>
</dbReference>
<dbReference type="KEGG" id="hli:HLI_09650"/>
<dbReference type="OrthoDB" id="875405at2"/>
<feature type="transmembrane region" description="Helical" evidence="1">
    <location>
        <begin position="202"/>
        <end position="224"/>
    </location>
</feature>
<sequence length="345" mass="39741">MEKTIRYHRKSFYGGLFFISLLLMANFLMQKAEITGTVQGPLVWATMIDVMVILPIVTFTFVLRRRPSVSVFAPLMLLGALFIHWIVPDYAKEDLMVMNYSLVAIETFFIVFEISLLIFFLRELPKWKQNFKEFHKTHPHLLARVHATNQRTFSRQKKYKAFNKLSSLLAADAAAVRFALFPHLDKVPTGKESFSYHKNSEYFGVFLMLVHAMLIEIIAVHVILMQYSHTAAWVATTLDFYALLFLVGDYQAIRKNPLILDESAVHIQKGLRFHMTIPLEEIKGIRPYTSAENLGVKEKEALSLTLGGLEPVSPTFIIDLEEEIGLSFLRFEKESQKSLFDCRRP</sequence>
<feature type="transmembrane region" description="Helical" evidence="1">
    <location>
        <begin position="161"/>
        <end position="182"/>
    </location>
</feature>
<protein>
    <recommendedName>
        <fullName evidence="4">Beta-carotene 15,15'-monooxygenase</fullName>
    </recommendedName>
</protein>
<feature type="transmembrane region" description="Helical" evidence="1">
    <location>
        <begin position="69"/>
        <end position="87"/>
    </location>
</feature>
<reference evidence="2 3" key="1">
    <citation type="submission" date="2018-01" db="EMBL/GenBank/DDBJ databases">
        <title>The whole genome sequencing and assembly of Halobacillus litoralis ERB031 strain.</title>
        <authorList>
            <person name="Lee S.-J."/>
            <person name="Park M.-K."/>
            <person name="Kim J.-Y."/>
            <person name="Lee Y.-J."/>
            <person name="Yi H."/>
            <person name="Bahn Y.-S."/>
            <person name="Kim J.F."/>
            <person name="Lee D.-W."/>
        </authorList>
    </citation>
    <scope>NUCLEOTIDE SEQUENCE [LARGE SCALE GENOMIC DNA]</scope>
    <source>
        <strain evidence="2 3">ERB 031</strain>
    </source>
</reference>
<gene>
    <name evidence="2" type="ORF">HLI_09650</name>
</gene>
<keyword evidence="1" id="KW-0812">Transmembrane</keyword>
<proteinExistence type="predicted"/>
<accession>A0A410MCQ9</accession>
<dbReference type="RefSeq" id="WP_128524749.1">
    <property type="nucleotide sequence ID" value="NZ_CP026118.1"/>
</dbReference>
<keyword evidence="1" id="KW-1133">Transmembrane helix</keyword>
<name>A0A410MCQ9_9BACI</name>
<evidence type="ECO:0000313" key="2">
    <source>
        <dbReference type="EMBL" id="QAS52463.1"/>
    </source>
</evidence>
<evidence type="ECO:0000313" key="3">
    <source>
        <dbReference type="Proteomes" id="UP000287756"/>
    </source>
</evidence>
<feature type="transmembrane region" description="Helical" evidence="1">
    <location>
        <begin position="12"/>
        <end position="29"/>
    </location>
</feature>
<dbReference type="AlphaFoldDB" id="A0A410MCQ9"/>
<organism evidence="2 3">
    <name type="scientific">Halobacillus litoralis</name>
    <dbReference type="NCBI Taxonomy" id="45668"/>
    <lineage>
        <taxon>Bacteria</taxon>
        <taxon>Bacillati</taxon>
        <taxon>Bacillota</taxon>
        <taxon>Bacilli</taxon>
        <taxon>Bacillales</taxon>
        <taxon>Bacillaceae</taxon>
        <taxon>Halobacillus</taxon>
    </lineage>
</organism>
<evidence type="ECO:0000256" key="1">
    <source>
        <dbReference type="SAM" id="Phobius"/>
    </source>
</evidence>
<dbReference type="EMBL" id="CP026118">
    <property type="protein sequence ID" value="QAS52463.1"/>
    <property type="molecule type" value="Genomic_DNA"/>
</dbReference>
<feature type="transmembrane region" description="Helical" evidence="1">
    <location>
        <begin position="99"/>
        <end position="121"/>
    </location>
</feature>
<feature type="transmembrane region" description="Helical" evidence="1">
    <location>
        <begin position="231"/>
        <end position="248"/>
    </location>
</feature>
<evidence type="ECO:0008006" key="4">
    <source>
        <dbReference type="Google" id="ProtNLM"/>
    </source>
</evidence>
<feature type="transmembrane region" description="Helical" evidence="1">
    <location>
        <begin position="41"/>
        <end position="62"/>
    </location>
</feature>
<keyword evidence="1" id="KW-0472">Membrane</keyword>